<dbReference type="PRINTS" id="PR01009">
    <property type="entry name" value="FLGMRINGFLIF"/>
</dbReference>
<dbReference type="GO" id="GO:0003774">
    <property type="term" value="F:cytoskeletal motor activity"/>
    <property type="evidence" value="ECO:0007669"/>
    <property type="project" value="InterPro"/>
</dbReference>
<comment type="similarity">
    <text evidence="3 9">Belongs to the FliF family.</text>
</comment>
<keyword evidence="14" id="KW-0966">Cell projection</keyword>
<dbReference type="PIRSF" id="PIRSF004862">
    <property type="entry name" value="FliF"/>
    <property type="match status" value="1"/>
</dbReference>
<dbReference type="Gene3D" id="3.30.300.30">
    <property type="match status" value="1"/>
</dbReference>
<evidence type="ECO:0000256" key="5">
    <source>
        <dbReference type="ARBA" id="ARBA00022692"/>
    </source>
</evidence>
<keyword evidence="5 11" id="KW-0812">Transmembrane</keyword>
<dbReference type="GO" id="GO:0009431">
    <property type="term" value="C:bacterial-type flagellum basal body, MS ring"/>
    <property type="evidence" value="ECO:0007669"/>
    <property type="project" value="InterPro"/>
</dbReference>
<evidence type="ECO:0000256" key="9">
    <source>
        <dbReference type="PIRNR" id="PIRNR004862"/>
    </source>
</evidence>
<evidence type="ECO:0000259" key="13">
    <source>
        <dbReference type="Pfam" id="PF08345"/>
    </source>
</evidence>
<evidence type="ECO:0000313" key="14">
    <source>
        <dbReference type="EMBL" id="SCM71821.1"/>
    </source>
</evidence>
<dbReference type="GO" id="GO:0005886">
    <property type="term" value="C:plasma membrane"/>
    <property type="evidence" value="ECO:0007669"/>
    <property type="project" value="UniProtKB-SubCell"/>
</dbReference>
<feature type="domain" description="Flagellar M-ring N-terminal" evidence="12">
    <location>
        <begin position="59"/>
        <end position="229"/>
    </location>
</feature>
<evidence type="ECO:0000256" key="4">
    <source>
        <dbReference type="ARBA" id="ARBA00022475"/>
    </source>
</evidence>
<dbReference type="GO" id="GO:0071973">
    <property type="term" value="P:bacterial-type flagellum-dependent cell motility"/>
    <property type="evidence" value="ECO:0007669"/>
    <property type="project" value="InterPro"/>
</dbReference>
<feature type="domain" description="Flagellar M-ring C-terminal" evidence="13">
    <location>
        <begin position="265"/>
        <end position="430"/>
    </location>
</feature>
<sequence length="588" mass="62820">MVRGGVDDSRRVEQWGIGVGGFGEFLKSLGPSRLAAMGAVALGLMGFFVFIVLRFSAIQQVPLYTGLSLDDSAAIAQQLTSAGTAFTLKEGGTTILVDETKLDQTRMALAQQGLPAGDSVGYEIFDKTDALGTTSFVQSVNALRALEGELSRTIRTIRQVDQARVHLVLPERQLFRKDEQKPTASIVLKTRGTLDPGQIRAIQHLVASAVSGLDPARISVIDETGRLLAQGNGDESSASYLATNADERTTAYQNQVEARVRDIVESVVGAGRARVRVAAELDFNRVQETQDTFDPNGQVVRSTQTREEKSLSQDNQGNPPVSAGNQIPNANQTQGAQGASQTSDNAQTTEETVNYEISKTTRTQVTEVGGVKRLSVAVLVDGRYMPDANGVMTYAPRPQPELDQITSLVRTAMGYDDKRGDQLQVVNLQFADSPPGPADLAAAPASMFDFSREDIMRFAEMGVLILVTLLVLLFAVRPLIRRILGSDIDAETLPAITSALSEAAAAGRNAVTVVLNPDGKPVVMGADGVEVAGEAPDIPALPNDTRIESAKAQGAMQLDQVRKVGDLVGDNPNEAAIIIRNWLSEVPA</sequence>
<comment type="function">
    <text evidence="9">The M ring may be actively involved in energy transduction.</text>
</comment>
<feature type="region of interest" description="Disordered" evidence="10">
    <location>
        <begin position="288"/>
        <end position="350"/>
    </location>
</feature>
<name>A0A212L2N7_9HYPH</name>
<dbReference type="PANTHER" id="PTHR30046">
    <property type="entry name" value="FLAGELLAR M-RING PROTEIN"/>
    <property type="match status" value="1"/>
</dbReference>
<dbReference type="InterPro" id="IPR000067">
    <property type="entry name" value="FlgMring_FliF"/>
</dbReference>
<evidence type="ECO:0000256" key="11">
    <source>
        <dbReference type="SAM" id="Phobius"/>
    </source>
</evidence>
<feature type="transmembrane region" description="Helical" evidence="11">
    <location>
        <begin position="34"/>
        <end position="53"/>
    </location>
</feature>
<dbReference type="Pfam" id="PF08345">
    <property type="entry name" value="YscJ_FliF_C"/>
    <property type="match status" value="1"/>
</dbReference>
<dbReference type="InterPro" id="IPR013556">
    <property type="entry name" value="Flag_M-ring_C"/>
</dbReference>
<dbReference type="NCBIfam" id="TIGR00206">
    <property type="entry name" value="fliF"/>
    <property type="match status" value="1"/>
</dbReference>
<keyword evidence="8 9" id="KW-0975">Bacterial flagellum</keyword>
<evidence type="ECO:0000259" key="12">
    <source>
        <dbReference type="Pfam" id="PF01514"/>
    </source>
</evidence>
<dbReference type="InterPro" id="IPR006182">
    <property type="entry name" value="FliF_N_dom"/>
</dbReference>
<protein>
    <recommendedName>
        <fullName evidence="9">Flagellar M-ring protein</fullName>
    </recommendedName>
</protein>
<evidence type="ECO:0000256" key="3">
    <source>
        <dbReference type="ARBA" id="ARBA00007971"/>
    </source>
</evidence>
<dbReference type="Pfam" id="PF01514">
    <property type="entry name" value="YscJ_FliF"/>
    <property type="match status" value="1"/>
</dbReference>
<evidence type="ECO:0000256" key="6">
    <source>
        <dbReference type="ARBA" id="ARBA00022989"/>
    </source>
</evidence>
<evidence type="ECO:0000256" key="10">
    <source>
        <dbReference type="SAM" id="MobiDB-lite"/>
    </source>
</evidence>
<evidence type="ECO:0000256" key="7">
    <source>
        <dbReference type="ARBA" id="ARBA00023136"/>
    </source>
</evidence>
<evidence type="ECO:0000256" key="8">
    <source>
        <dbReference type="ARBA" id="ARBA00023143"/>
    </source>
</evidence>
<evidence type="ECO:0000256" key="2">
    <source>
        <dbReference type="ARBA" id="ARBA00004651"/>
    </source>
</evidence>
<comment type="subcellular location">
    <subcellularLocation>
        <location evidence="1 9">Bacterial flagellum basal body</location>
    </subcellularLocation>
    <subcellularLocation>
        <location evidence="2">Cell membrane</location>
        <topology evidence="2">Multi-pass membrane protein</topology>
    </subcellularLocation>
</comment>
<feature type="transmembrane region" description="Helical" evidence="11">
    <location>
        <begin position="455"/>
        <end position="476"/>
    </location>
</feature>
<keyword evidence="4" id="KW-1003">Cell membrane</keyword>
<keyword evidence="14" id="KW-0969">Cilium</keyword>
<keyword evidence="14" id="KW-0282">Flagellum</keyword>
<dbReference type="AlphaFoldDB" id="A0A212L2N7"/>
<organism evidence="14">
    <name type="scientific">uncultured Pleomorphomonas sp</name>
    <dbReference type="NCBI Taxonomy" id="442121"/>
    <lineage>
        <taxon>Bacteria</taxon>
        <taxon>Pseudomonadati</taxon>
        <taxon>Pseudomonadota</taxon>
        <taxon>Alphaproteobacteria</taxon>
        <taxon>Hyphomicrobiales</taxon>
        <taxon>Pleomorphomonadaceae</taxon>
        <taxon>Pleomorphomonas</taxon>
        <taxon>environmental samples</taxon>
    </lineage>
</organism>
<reference evidence="14" key="1">
    <citation type="submission" date="2016-08" db="EMBL/GenBank/DDBJ databases">
        <authorList>
            <person name="Seilhamer J.J."/>
        </authorList>
    </citation>
    <scope>NUCLEOTIDE SEQUENCE</scope>
    <source>
        <strain evidence="14">86</strain>
    </source>
</reference>
<gene>
    <name evidence="14" type="primary">fliF</name>
    <name evidence="14" type="ORF">KL86PLE_100352</name>
</gene>
<proteinExistence type="inferred from homology"/>
<keyword evidence="7 11" id="KW-0472">Membrane</keyword>
<feature type="compositionally biased region" description="Polar residues" evidence="10">
    <location>
        <begin position="312"/>
        <end position="350"/>
    </location>
</feature>
<evidence type="ECO:0000256" key="1">
    <source>
        <dbReference type="ARBA" id="ARBA00004117"/>
    </source>
</evidence>
<dbReference type="EMBL" id="FMJD01000002">
    <property type="protein sequence ID" value="SCM71821.1"/>
    <property type="molecule type" value="Genomic_DNA"/>
</dbReference>
<dbReference type="PANTHER" id="PTHR30046:SF0">
    <property type="entry name" value="FLAGELLAR M-RING PROTEIN"/>
    <property type="match status" value="1"/>
</dbReference>
<keyword evidence="6 11" id="KW-1133">Transmembrane helix</keyword>
<feature type="compositionally biased region" description="Polar residues" evidence="10">
    <location>
        <begin position="288"/>
        <end position="303"/>
    </location>
</feature>
<dbReference type="InterPro" id="IPR043427">
    <property type="entry name" value="YscJ/FliF"/>
</dbReference>
<dbReference type="InterPro" id="IPR045851">
    <property type="entry name" value="AMP-bd_C_sf"/>
</dbReference>
<accession>A0A212L2N7</accession>